<keyword evidence="2" id="KW-1003">Cell membrane</keyword>
<evidence type="ECO:0000313" key="8">
    <source>
        <dbReference type="Proteomes" id="UP000295830"/>
    </source>
</evidence>
<dbReference type="RefSeq" id="WP_243864910.1">
    <property type="nucleotide sequence ID" value="NZ_SOAX01000002.1"/>
</dbReference>
<evidence type="ECO:0000256" key="6">
    <source>
        <dbReference type="SAM" id="Phobius"/>
    </source>
</evidence>
<reference evidence="7 8" key="1">
    <citation type="submission" date="2019-03" db="EMBL/GenBank/DDBJ databases">
        <title>Genomic Encyclopedia of Type Strains, Phase IV (KMG-IV): sequencing the most valuable type-strain genomes for metagenomic binning, comparative biology and taxonomic classification.</title>
        <authorList>
            <person name="Goeker M."/>
        </authorList>
    </citation>
    <scope>NUCLEOTIDE SEQUENCE [LARGE SCALE GENOMIC DNA]</scope>
    <source>
        <strain evidence="7 8">DSM 15505</strain>
    </source>
</reference>
<dbReference type="PANTHER" id="PTHR30213:SF0">
    <property type="entry name" value="UPF0761 MEMBRANE PROTEIN YIHY"/>
    <property type="match status" value="1"/>
</dbReference>
<dbReference type="Pfam" id="PF03631">
    <property type="entry name" value="Virul_fac_BrkB"/>
    <property type="match status" value="1"/>
</dbReference>
<feature type="transmembrane region" description="Helical" evidence="6">
    <location>
        <begin position="204"/>
        <end position="225"/>
    </location>
</feature>
<feature type="transmembrane region" description="Helical" evidence="6">
    <location>
        <begin position="237"/>
        <end position="258"/>
    </location>
</feature>
<feature type="transmembrane region" description="Helical" evidence="6">
    <location>
        <begin position="117"/>
        <end position="136"/>
    </location>
</feature>
<dbReference type="InterPro" id="IPR017039">
    <property type="entry name" value="Virul_fac_BrkB"/>
</dbReference>
<proteinExistence type="predicted"/>
<evidence type="ECO:0000313" key="7">
    <source>
        <dbReference type="EMBL" id="TDT43408.1"/>
    </source>
</evidence>
<keyword evidence="3 6" id="KW-0812">Transmembrane</keyword>
<dbReference type="NCBIfam" id="TIGR00765">
    <property type="entry name" value="yihY_not_rbn"/>
    <property type="match status" value="1"/>
</dbReference>
<feature type="transmembrane region" description="Helical" evidence="6">
    <location>
        <begin position="162"/>
        <end position="184"/>
    </location>
</feature>
<evidence type="ECO:0000256" key="3">
    <source>
        <dbReference type="ARBA" id="ARBA00022692"/>
    </source>
</evidence>
<keyword evidence="5 6" id="KW-0472">Membrane</keyword>
<keyword evidence="8" id="KW-1185">Reference proteome</keyword>
<feature type="transmembrane region" description="Helical" evidence="6">
    <location>
        <begin position="58"/>
        <end position="77"/>
    </location>
</feature>
<dbReference type="Proteomes" id="UP000295830">
    <property type="component" value="Unassembled WGS sequence"/>
</dbReference>
<feature type="transmembrane region" description="Helical" evidence="6">
    <location>
        <begin position="270"/>
        <end position="296"/>
    </location>
</feature>
<dbReference type="AlphaFoldDB" id="A0A4V3EQX6"/>
<sequence>MIPESLRDQWNGWKYWLLQRQEQPMSRAAAIARRQARIAYAVVRDLSTGILNLHAMSLVYTTLLSIVPLLALSFSVLKAMGVHNQLMPFLYQFFQPLGAQGEEMAEQVIAFVDNIEVGVLGSVGLLLLVYTVVALVQKIEGSFNMVWRAPQGRPLGQRFSNYLSVITIGPLLMVAGIGVSATIFGSEVVQDIRAIEPFGTLVALIGRLTPFLLTVVAFTFVYIFVPNTRVRPQSAFAGGLVAGVAWQAASIAFASFAVNATRYEAIYSSFAIGILMLIWLYINWMILLTGASISYYHQHEQAISARRDVRSSPQLEERLALVIMRWVATAFDRGDKPPRQEFLSLDLGVPGDITQKVSDKLIRGGLLHPGGDDGEELIPARSLDRMRVVDVLDAVRADEDGLVERLPEVDCPEWTAMGGEMLQRTLAQWIRDESACNSIA</sequence>
<evidence type="ECO:0000256" key="1">
    <source>
        <dbReference type="ARBA" id="ARBA00004651"/>
    </source>
</evidence>
<evidence type="ECO:0000256" key="4">
    <source>
        <dbReference type="ARBA" id="ARBA00022989"/>
    </source>
</evidence>
<protein>
    <submittedName>
        <fullName evidence="7">tRNA-processing RNAse BN</fullName>
    </submittedName>
</protein>
<keyword evidence="4 6" id="KW-1133">Transmembrane helix</keyword>
<name>A0A4V3EQX6_9GAMM</name>
<comment type="subcellular location">
    <subcellularLocation>
        <location evidence="1">Cell membrane</location>
        <topology evidence="1">Multi-pass membrane protein</topology>
    </subcellularLocation>
</comment>
<evidence type="ECO:0000256" key="5">
    <source>
        <dbReference type="ARBA" id="ARBA00023136"/>
    </source>
</evidence>
<dbReference type="PANTHER" id="PTHR30213">
    <property type="entry name" value="INNER MEMBRANE PROTEIN YHJD"/>
    <property type="match status" value="1"/>
</dbReference>
<comment type="caution">
    <text evidence="7">The sequence shown here is derived from an EMBL/GenBank/DDBJ whole genome shotgun (WGS) entry which is preliminary data.</text>
</comment>
<dbReference type="EMBL" id="SOAX01000002">
    <property type="protein sequence ID" value="TDT43408.1"/>
    <property type="molecule type" value="Genomic_DNA"/>
</dbReference>
<evidence type="ECO:0000256" key="2">
    <source>
        <dbReference type="ARBA" id="ARBA00022475"/>
    </source>
</evidence>
<gene>
    <name evidence="7" type="ORF">DES49_1222</name>
</gene>
<accession>A0A4V3EQX6</accession>
<organism evidence="7 8">
    <name type="scientific">Halospina denitrificans</name>
    <dbReference type="NCBI Taxonomy" id="332522"/>
    <lineage>
        <taxon>Bacteria</taxon>
        <taxon>Pseudomonadati</taxon>
        <taxon>Pseudomonadota</taxon>
        <taxon>Gammaproteobacteria</taxon>
        <taxon>Halospina</taxon>
    </lineage>
</organism>
<dbReference type="GO" id="GO:0005886">
    <property type="term" value="C:plasma membrane"/>
    <property type="evidence" value="ECO:0007669"/>
    <property type="project" value="UniProtKB-SubCell"/>
</dbReference>